<evidence type="ECO:0000256" key="4">
    <source>
        <dbReference type="ARBA" id="ARBA00023797"/>
    </source>
</evidence>
<evidence type="ECO:0000313" key="8">
    <source>
        <dbReference type="EMBL" id="MDR7333335.1"/>
    </source>
</evidence>
<dbReference type="InterPro" id="IPR008254">
    <property type="entry name" value="Flavodoxin/NO_synth"/>
</dbReference>
<dbReference type="InterPro" id="IPR001709">
    <property type="entry name" value="Flavoprot_Pyr_Nucl_cyt_Rdtase"/>
</dbReference>
<dbReference type="Gene3D" id="2.40.30.10">
    <property type="entry name" value="Translation factors"/>
    <property type="match status" value="1"/>
</dbReference>
<dbReference type="SUPFAM" id="SSF63380">
    <property type="entry name" value="Riboflavin synthase domain-like"/>
    <property type="match status" value="1"/>
</dbReference>
<dbReference type="PANTHER" id="PTHR19384:SF17">
    <property type="entry name" value="NADPH--CYTOCHROME P450 REDUCTASE"/>
    <property type="match status" value="1"/>
</dbReference>
<gene>
    <name evidence="8" type="ORF">J2X21_002469</name>
</gene>
<dbReference type="InterPro" id="IPR001433">
    <property type="entry name" value="OxRdtase_FAD/NAD-bd"/>
</dbReference>
<reference evidence="8 9" key="1">
    <citation type="submission" date="2023-07" db="EMBL/GenBank/DDBJ databases">
        <title>Sorghum-associated microbial communities from plants grown in Nebraska, USA.</title>
        <authorList>
            <person name="Schachtman D."/>
        </authorList>
    </citation>
    <scope>NUCLEOTIDE SEQUENCE [LARGE SCALE GENOMIC DNA]</scope>
    <source>
        <strain evidence="8 9">BE316</strain>
    </source>
</reference>
<dbReference type="InterPro" id="IPR001094">
    <property type="entry name" value="Flavdoxin-like"/>
</dbReference>
<dbReference type="PROSITE" id="PS50902">
    <property type="entry name" value="FLAVODOXIN_LIKE"/>
    <property type="match status" value="1"/>
</dbReference>
<evidence type="ECO:0000256" key="3">
    <source>
        <dbReference type="ARBA" id="ARBA00022982"/>
    </source>
</evidence>
<feature type="domain" description="FAD-binding FR-type" evidence="7">
    <location>
        <begin position="204"/>
        <end position="317"/>
    </location>
</feature>
<dbReference type="SUPFAM" id="SSF52218">
    <property type="entry name" value="Flavoproteins"/>
    <property type="match status" value="1"/>
</dbReference>
<dbReference type="Pfam" id="PF00175">
    <property type="entry name" value="NAD_binding_1"/>
    <property type="match status" value="1"/>
</dbReference>
<evidence type="ECO:0000313" key="9">
    <source>
        <dbReference type="Proteomes" id="UP001180825"/>
    </source>
</evidence>
<dbReference type="PANTHER" id="PTHR19384">
    <property type="entry name" value="NITRIC OXIDE SYNTHASE-RELATED"/>
    <property type="match status" value="1"/>
</dbReference>
<evidence type="ECO:0000259" key="6">
    <source>
        <dbReference type="PROSITE" id="PS50902"/>
    </source>
</evidence>
<dbReference type="SUPFAM" id="SSF52343">
    <property type="entry name" value="Ferredoxin reductase-like, C-terminal NADP-linked domain"/>
    <property type="match status" value="1"/>
</dbReference>
<dbReference type="RefSeq" id="WP_310328829.1">
    <property type="nucleotide sequence ID" value="NZ_JAVDXV010000004.1"/>
</dbReference>
<keyword evidence="5" id="KW-0472">Membrane</keyword>
<dbReference type="Gene3D" id="3.40.50.80">
    <property type="entry name" value="Nucleotide-binding domain of ferredoxin-NADP reductase (FNR) module"/>
    <property type="match status" value="1"/>
</dbReference>
<keyword evidence="8" id="KW-0560">Oxidoreductase</keyword>
<feature type="transmembrane region" description="Helical" evidence="5">
    <location>
        <begin position="6"/>
        <end position="25"/>
    </location>
</feature>
<name>A0ABU2A8L5_9BURK</name>
<keyword evidence="2" id="KW-0288">FMN</keyword>
<protein>
    <recommendedName>
        <fullName evidence="4">NADPH--hemoprotein reductase</fullName>
        <ecNumber evidence="4">1.6.2.4</ecNumber>
    </recommendedName>
</protein>
<dbReference type="InterPro" id="IPR017938">
    <property type="entry name" value="Riboflavin_synthase-like_b-brl"/>
</dbReference>
<keyword evidence="1" id="KW-0285">Flavoprotein</keyword>
<dbReference type="Gene3D" id="3.40.50.360">
    <property type="match status" value="1"/>
</dbReference>
<evidence type="ECO:0000259" key="7">
    <source>
        <dbReference type="PROSITE" id="PS51384"/>
    </source>
</evidence>
<dbReference type="InterPro" id="IPR039261">
    <property type="entry name" value="FNR_nucleotide-bd"/>
</dbReference>
<accession>A0ABU2A8L5</accession>
<feature type="domain" description="Flavodoxin-like" evidence="6">
    <location>
        <begin position="53"/>
        <end position="190"/>
    </location>
</feature>
<keyword evidence="9" id="KW-1185">Reference proteome</keyword>
<organism evidence="8 9">
    <name type="scientific">Roseateles asaccharophilus</name>
    <dbReference type="NCBI Taxonomy" id="582607"/>
    <lineage>
        <taxon>Bacteria</taxon>
        <taxon>Pseudomonadati</taxon>
        <taxon>Pseudomonadota</taxon>
        <taxon>Betaproteobacteria</taxon>
        <taxon>Burkholderiales</taxon>
        <taxon>Sphaerotilaceae</taxon>
        <taxon>Roseateles</taxon>
    </lineage>
</organism>
<evidence type="ECO:0000256" key="1">
    <source>
        <dbReference type="ARBA" id="ARBA00022630"/>
    </source>
</evidence>
<dbReference type="EMBL" id="JAVDXV010000004">
    <property type="protein sequence ID" value="MDR7333335.1"/>
    <property type="molecule type" value="Genomic_DNA"/>
</dbReference>
<dbReference type="PROSITE" id="PS51384">
    <property type="entry name" value="FAD_FR"/>
    <property type="match status" value="1"/>
</dbReference>
<keyword evidence="3" id="KW-0249">Electron transport</keyword>
<dbReference type="Proteomes" id="UP001180825">
    <property type="component" value="Unassembled WGS sequence"/>
</dbReference>
<keyword evidence="3" id="KW-0813">Transport</keyword>
<comment type="caution">
    <text evidence="8">The sequence shown here is derived from an EMBL/GenBank/DDBJ whole genome shotgun (WGS) entry which is preliminary data.</text>
</comment>
<keyword evidence="5" id="KW-0812">Transmembrane</keyword>
<keyword evidence="5" id="KW-1133">Transmembrane helix</keyword>
<evidence type="ECO:0000256" key="5">
    <source>
        <dbReference type="SAM" id="Phobius"/>
    </source>
</evidence>
<dbReference type="InterPro" id="IPR017927">
    <property type="entry name" value="FAD-bd_FR_type"/>
</dbReference>
<evidence type="ECO:0000256" key="2">
    <source>
        <dbReference type="ARBA" id="ARBA00022643"/>
    </source>
</evidence>
<dbReference type="EC" id="1.6.2.4" evidence="4"/>
<dbReference type="PRINTS" id="PR00371">
    <property type="entry name" value="FPNCR"/>
</dbReference>
<dbReference type="CDD" id="cd06200">
    <property type="entry name" value="SiR_like1"/>
    <property type="match status" value="1"/>
</dbReference>
<proteinExistence type="predicted"/>
<dbReference type="InterPro" id="IPR029039">
    <property type="entry name" value="Flavoprotein-like_sf"/>
</dbReference>
<dbReference type="Pfam" id="PF00258">
    <property type="entry name" value="Flavodoxin_1"/>
    <property type="match status" value="1"/>
</dbReference>
<sequence>MITDRLPLAIALIALYLLLCAFVTWRFRRKLRLQAEAAAQLLPAMAGAGAPPMWVLHASQTGQAEDLALQTARALHVAGQPVRLAALGSIRPDELRGATHALFVVSTYGEGDPPDAATPFWRAALEAAPDLKGLNFGVLALGDRTYDHFCGFGRELDAWLQQAGANALFERIDVDRCDAAALEHWRHQLGHIAGTADMPAWEEAHFDPWQLAAREHLNPGSAGGGVFHIELLPPAGQALPDWQAGDLVQVQHASEPGRPREYTVASLPADGRVHLMVRQTQRDDGSLGLASGWLTAQSQVGDTIALRVRSHAAFRIGENAARPLILIGNGTGLAGLRAHLKARAVAGAPPAWLVYGERQAAHDAHYDGELQAWAAQGLLARLDRVYSRDQAQQRYVQHLLAEQAHTLREWLAKDAAIYVCGSLQGMATAVDEVLRETLGEAQIDHLIEQGRYRRDVY</sequence>
<dbReference type="GO" id="GO:0004783">
    <property type="term" value="F:sulfite reductase (NADPH) activity"/>
    <property type="evidence" value="ECO:0007669"/>
    <property type="project" value="UniProtKB-EC"/>
</dbReference>
<dbReference type="PRINTS" id="PR00369">
    <property type="entry name" value="FLAVODOXIN"/>
</dbReference>